<organism evidence="1 2">
    <name type="scientific">Niallia circulans</name>
    <name type="common">Bacillus circulans</name>
    <dbReference type="NCBI Taxonomy" id="1397"/>
    <lineage>
        <taxon>Bacteria</taxon>
        <taxon>Bacillati</taxon>
        <taxon>Bacillota</taxon>
        <taxon>Bacilli</taxon>
        <taxon>Bacillales</taxon>
        <taxon>Bacillaceae</taxon>
        <taxon>Niallia</taxon>
    </lineage>
</organism>
<proteinExistence type="predicted"/>
<protein>
    <submittedName>
        <fullName evidence="1">Uncharacterized protein</fullName>
    </submittedName>
</protein>
<keyword evidence="2" id="KW-1185">Reference proteome</keyword>
<reference evidence="1 2" key="1">
    <citation type="submission" date="2015-05" db="EMBL/GenBank/DDBJ databases">
        <title>Whole genome sequence and identification of bacterial endophytes from Costus igneus.</title>
        <authorList>
            <person name="Lee Y.P."/>
            <person name="Gan H.M."/>
            <person name="Eng W."/>
            <person name="Wheatley M.S."/>
            <person name="Caraballo A."/>
            <person name="Polter S."/>
            <person name="Savka M.A."/>
            <person name="Hudson A.O."/>
        </authorList>
    </citation>
    <scope>NUCLEOTIDE SEQUENCE [LARGE SCALE GENOMIC DNA]</scope>
    <source>
        <strain evidence="1 2">RIT379</strain>
    </source>
</reference>
<accession>A0A0J1IN38</accession>
<sequence>MIQGIRYICLVCSNEETIRCSKEDYKEINVCPNCKGALVDIFKAAQYRKENRINADKKPLLQITLDEENGVPKVFYKGEEIKLNREISFHWETSTDNYVGGLTYVIEHAEPNLIKNRIERRVKGHACD</sequence>
<comment type="caution">
    <text evidence="1">The sequence shown here is derived from an EMBL/GenBank/DDBJ whole genome shotgun (WGS) entry which is preliminary data.</text>
</comment>
<dbReference type="EMBL" id="LDPH01000004">
    <property type="protein sequence ID" value="KLV27389.1"/>
    <property type="molecule type" value="Genomic_DNA"/>
</dbReference>
<name>A0A0J1IN38_NIACI</name>
<dbReference type="Proteomes" id="UP000036045">
    <property type="component" value="Unassembled WGS sequence"/>
</dbReference>
<dbReference type="AlphaFoldDB" id="A0A0J1IN38"/>
<dbReference type="PATRIC" id="fig|1397.4.peg.4051"/>
<gene>
    <name evidence="1" type="ORF">ABW02_06875</name>
</gene>
<evidence type="ECO:0000313" key="2">
    <source>
        <dbReference type="Proteomes" id="UP000036045"/>
    </source>
</evidence>
<evidence type="ECO:0000313" key="1">
    <source>
        <dbReference type="EMBL" id="KLV27389.1"/>
    </source>
</evidence>